<feature type="compositionally biased region" description="Basic and acidic residues" evidence="11">
    <location>
        <begin position="74"/>
        <end position="92"/>
    </location>
</feature>
<evidence type="ECO:0000256" key="6">
    <source>
        <dbReference type="ARBA" id="ARBA00022989"/>
    </source>
</evidence>
<keyword evidence="4 10" id="KW-0479">Metal-binding</keyword>
<comment type="subcellular location">
    <subcellularLocation>
        <location evidence="10">Cell membrane</location>
    </subcellularLocation>
    <subcellularLocation>
        <location evidence="1">Membrane</location>
    </subcellularLocation>
</comment>
<dbReference type="InterPro" id="IPR001757">
    <property type="entry name" value="P_typ_ATPase"/>
</dbReference>
<dbReference type="GO" id="GO:0046872">
    <property type="term" value="F:metal ion binding"/>
    <property type="evidence" value="ECO:0007669"/>
    <property type="project" value="UniProtKB-KW"/>
</dbReference>
<protein>
    <recommendedName>
        <fullName evidence="8">P-type Zn(2+) transporter</fullName>
        <ecNumber evidence="8">7.2.2.12</ecNumber>
    </recommendedName>
</protein>
<dbReference type="PRINTS" id="PR00119">
    <property type="entry name" value="CATATPASE"/>
</dbReference>
<dbReference type="AlphaFoldDB" id="A0A3R9MLD4"/>
<organism evidence="13 14">
    <name type="scientific">Hymenobacter metallilatus</name>
    <dbReference type="NCBI Taxonomy" id="2493666"/>
    <lineage>
        <taxon>Bacteria</taxon>
        <taxon>Pseudomonadati</taxon>
        <taxon>Bacteroidota</taxon>
        <taxon>Cytophagia</taxon>
        <taxon>Cytophagales</taxon>
        <taxon>Hymenobacteraceae</taxon>
        <taxon>Hymenobacter</taxon>
    </lineage>
</organism>
<evidence type="ECO:0000256" key="4">
    <source>
        <dbReference type="ARBA" id="ARBA00022723"/>
    </source>
</evidence>
<dbReference type="InterPro" id="IPR027256">
    <property type="entry name" value="P-typ_ATPase_IB"/>
</dbReference>
<feature type="transmembrane region" description="Helical" evidence="10">
    <location>
        <begin position="684"/>
        <end position="703"/>
    </location>
</feature>
<gene>
    <name evidence="13" type="primary">cadA</name>
    <name evidence="13" type="ORF">EI290_19760</name>
</gene>
<dbReference type="SFLD" id="SFLDG00002">
    <property type="entry name" value="C1.7:_P-type_atpase_like"/>
    <property type="match status" value="1"/>
</dbReference>
<dbReference type="GO" id="GO:0015086">
    <property type="term" value="F:cadmium ion transmembrane transporter activity"/>
    <property type="evidence" value="ECO:0007669"/>
    <property type="project" value="TreeGrafter"/>
</dbReference>
<keyword evidence="10" id="KW-0067">ATP-binding</keyword>
<feature type="compositionally biased region" description="Basic and acidic residues" evidence="11">
    <location>
        <begin position="41"/>
        <end position="55"/>
    </location>
</feature>
<comment type="catalytic activity">
    <reaction evidence="9">
        <text>Zn(2+)(in) + ATP + H2O = Zn(2+)(out) + ADP + phosphate + H(+)</text>
        <dbReference type="Rhea" id="RHEA:20621"/>
        <dbReference type="ChEBI" id="CHEBI:15377"/>
        <dbReference type="ChEBI" id="CHEBI:15378"/>
        <dbReference type="ChEBI" id="CHEBI:29105"/>
        <dbReference type="ChEBI" id="CHEBI:30616"/>
        <dbReference type="ChEBI" id="CHEBI:43474"/>
        <dbReference type="ChEBI" id="CHEBI:456216"/>
        <dbReference type="EC" id="7.2.2.12"/>
    </reaction>
</comment>
<dbReference type="PANTHER" id="PTHR48085:SF5">
    <property type="entry name" value="CADMIUM_ZINC-TRANSPORTING ATPASE HMA4-RELATED"/>
    <property type="match status" value="1"/>
</dbReference>
<dbReference type="SUPFAM" id="SSF81665">
    <property type="entry name" value="Calcium ATPase, transmembrane domain M"/>
    <property type="match status" value="1"/>
</dbReference>
<dbReference type="GO" id="GO:0016463">
    <property type="term" value="F:P-type zinc transporter activity"/>
    <property type="evidence" value="ECO:0007669"/>
    <property type="project" value="UniProtKB-EC"/>
</dbReference>
<dbReference type="SFLD" id="SFLDF00027">
    <property type="entry name" value="p-type_atpase"/>
    <property type="match status" value="1"/>
</dbReference>
<feature type="region of interest" description="Disordered" evidence="11">
    <location>
        <begin position="1"/>
        <end position="95"/>
    </location>
</feature>
<feature type="compositionally biased region" description="Low complexity" evidence="11">
    <location>
        <begin position="718"/>
        <end position="727"/>
    </location>
</feature>
<dbReference type="Proteomes" id="UP000280066">
    <property type="component" value="Unassembled WGS sequence"/>
</dbReference>
<feature type="compositionally biased region" description="Basic and acidic residues" evidence="11">
    <location>
        <begin position="738"/>
        <end position="754"/>
    </location>
</feature>
<dbReference type="InterPro" id="IPR023214">
    <property type="entry name" value="HAD_sf"/>
</dbReference>
<evidence type="ECO:0000256" key="9">
    <source>
        <dbReference type="ARBA" id="ARBA00047308"/>
    </source>
</evidence>
<dbReference type="GO" id="GO:0005886">
    <property type="term" value="C:plasma membrane"/>
    <property type="evidence" value="ECO:0007669"/>
    <property type="project" value="UniProtKB-SubCell"/>
</dbReference>
<comment type="similarity">
    <text evidence="2 10">Belongs to the cation transport ATPase (P-type) (TC 3.A.3) family. Type IB subfamily.</text>
</comment>
<evidence type="ECO:0000256" key="11">
    <source>
        <dbReference type="SAM" id="MobiDB-lite"/>
    </source>
</evidence>
<dbReference type="InterPro" id="IPR023299">
    <property type="entry name" value="ATPase_P-typ_cyto_dom_N"/>
</dbReference>
<evidence type="ECO:0000256" key="8">
    <source>
        <dbReference type="ARBA" id="ARBA00039097"/>
    </source>
</evidence>
<dbReference type="PANTHER" id="PTHR48085">
    <property type="entry name" value="CADMIUM/ZINC-TRANSPORTING ATPASE HMA2-RELATED"/>
    <property type="match status" value="1"/>
</dbReference>
<dbReference type="PRINTS" id="PR00120">
    <property type="entry name" value="HATPASE"/>
</dbReference>
<name>A0A3R9MLD4_9BACT</name>
<evidence type="ECO:0000256" key="1">
    <source>
        <dbReference type="ARBA" id="ARBA00004370"/>
    </source>
</evidence>
<evidence type="ECO:0000256" key="10">
    <source>
        <dbReference type="RuleBase" id="RU362081"/>
    </source>
</evidence>
<dbReference type="NCBIfam" id="TIGR01494">
    <property type="entry name" value="ATPase_P-type"/>
    <property type="match status" value="1"/>
</dbReference>
<dbReference type="PROSITE" id="PS00154">
    <property type="entry name" value="ATPASE_E1_E2"/>
    <property type="match status" value="1"/>
</dbReference>
<keyword evidence="7 10" id="KW-0472">Membrane</keyword>
<evidence type="ECO:0000256" key="2">
    <source>
        <dbReference type="ARBA" id="ARBA00006024"/>
    </source>
</evidence>
<feature type="transmembrane region" description="Helical" evidence="10">
    <location>
        <begin position="328"/>
        <end position="348"/>
    </location>
</feature>
<dbReference type="GO" id="GO:0016887">
    <property type="term" value="F:ATP hydrolysis activity"/>
    <property type="evidence" value="ECO:0007669"/>
    <property type="project" value="InterPro"/>
</dbReference>
<dbReference type="InterPro" id="IPR044492">
    <property type="entry name" value="P_typ_ATPase_HD_dom"/>
</dbReference>
<dbReference type="InterPro" id="IPR008250">
    <property type="entry name" value="ATPase_P-typ_transduc_dom_A_sf"/>
</dbReference>
<dbReference type="OrthoDB" id="1521937at2"/>
<feature type="transmembrane region" description="Helical" evidence="10">
    <location>
        <begin position="155"/>
        <end position="173"/>
    </location>
</feature>
<keyword evidence="10" id="KW-1003">Cell membrane</keyword>
<keyword evidence="13" id="KW-0378">Hydrolase</keyword>
<dbReference type="Gene3D" id="2.70.150.10">
    <property type="entry name" value="Calcium-transporting ATPase, cytoplasmic transduction domain A"/>
    <property type="match status" value="1"/>
</dbReference>
<dbReference type="InterPro" id="IPR051014">
    <property type="entry name" value="Cation_Transport_ATPase_IB"/>
</dbReference>
<evidence type="ECO:0000256" key="5">
    <source>
        <dbReference type="ARBA" id="ARBA00022967"/>
    </source>
</evidence>
<dbReference type="Pfam" id="PF00702">
    <property type="entry name" value="Hydrolase"/>
    <property type="match status" value="1"/>
</dbReference>
<dbReference type="InterPro" id="IPR023298">
    <property type="entry name" value="ATPase_P-typ_TM_dom_sf"/>
</dbReference>
<feature type="region of interest" description="Disordered" evidence="11">
    <location>
        <begin position="714"/>
        <end position="754"/>
    </location>
</feature>
<accession>A0A3R9MLD4</accession>
<dbReference type="SUPFAM" id="SSF56784">
    <property type="entry name" value="HAD-like"/>
    <property type="match status" value="1"/>
</dbReference>
<feature type="transmembrane region" description="Helical" evidence="10">
    <location>
        <begin position="658"/>
        <end position="678"/>
    </location>
</feature>
<dbReference type="GO" id="GO:0005524">
    <property type="term" value="F:ATP binding"/>
    <property type="evidence" value="ECO:0007669"/>
    <property type="project" value="UniProtKB-UniRule"/>
</dbReference>
<keyword evidence="5" id="KW-1278">Translocase</keyword>
<evidence type="ECO:0000259" key="12">
    <source>
        <dbReference type="Pfam" id="PF00122"/>
    </source>
</evidence>
<evidence type="ECO:0000313" key="14">
    <source>
        <dbReference type="Proteomes" id="UP000280066"/>
    </source>
</evidence>
<sequence>MPDPTSSNTDEELNTAKQVQLDNVGALSRDQLTPEAAAAPEGHDVPGHDHATHDHTGHHHPPGKQVVDLAGQPADEHAGHSHGDGDDHDHGPAGDNPYLWPGVSLTLLLAGIALDYYTVGFFTGYVRLLWYGVAFLLVGWKVIRSAVQSIPSGNVFNEFLLMSIATLGAFAIGEYPEGVAVMLFYTVGELFQDAAVNRAKRSIKALLEIQATEVTVLRAGQSLVLDPKQVQVGDTIEVKPGEKVALDGTLTKGPASFNTAALTGESVPQTKQTGEPVLAGMVNLESLIQVAVTATYQDTKLAKILAMVQDAVGRKAKTQQFITKFAKIYTPIVVALAVLLVVVPSFVVEDYVFRDWLYRALVFLVISCPCALVISIPLGYFGGIGAASKAGILFKGSNFLDAMRELDTVVMDKTGTLTEGVFAVQQVQAVGLEKAQLLRLLGALETKSTHPIAKAVVAHVGAATAGVAVENVEEIAGHGLRGRVDGRDVLAGNTKLLRKFNVAYPAEVDQVVDSIVVGAVDGQYAGYLTVADAPKEDAARAVQELRADGISKLVMLSGDKDSIVQRVARELGIDEAHGGLLPEDKARYVQQYKTEGRKLAFVGDGVNDAPVVALADVGIAMGGLGSDATIETADVVIQTDHPSKIATARRIARATHRVVWQNIWLAFVVKGIVLVLGAGGLATMWEAVFADVGVALLAILNAVRIQRMDYSTPNISGPSPAAPAAPSVTENLSVVESMPRELREGPHHSNDQTK</sequence>
<feature type="transmembrane region" description="Helical" evidence="10">
    <location>
        <begin position="98"/>
        <end position="119"/>
    </location>
</feature>
<dbReference type="Gene3D" id="3.40.50.1000">
    <property type="entry name" value="HAD superfamily/HAD-like"/>
    <property type="match status" value="1"/>
</dbReference>
<dbReference type="Pfam" id="PF00122">
    <property type="entry name" value="E1-E2_ATPase"/>
    <property type="match status" value="1"/>
</dbReference>
<dbReference type="EC" id="7.2.2.12" evidence="8"/>
<feature type="transmembrane region" description="Helical" evidence="10">
    <location>
        <begin position="125"/>
        <end position="143"/>
    </location>
</feature>
<keyword evidence="10" id="KW-0547">Nucleotide-binding</keyword>
<dbReference type="InterPro" id="IPR018303">
    <property type="entry name" value="ATPase_P-typ_P_site"/>
</dbReference>
<reference evidence="13 14" key="1">
    <citation type="submission" date="2018-12" db="EMBL/GenBank/DDBJ databases">
        <authorList>
            <person name="Feng G."/>
            <person name="Zhu H."/>
        </authorList>
    </citation>
    <scope>NUCLEOTIDE SEQUENCE [LARGE SCALE GENOMIC DNA]</scope>
    <source>
        <strain evidence="13 14">9PBR-2</strain>
    </source>
</reference>
<dbReference type="NCBIfam" id="TIGR01525">
    <property type="entry name" value="ATPase-IB_hvy"/>
    <property type="match status" value="1"/>
</dbReference>
<keyword evidence="14" id="KW-1185">Reference proteome</keyword>
<comment type="caution">
    <text evidence="13">The sequence shown here is derived from an EMBL/GenBank/DDBJ whole genome shotgun (WGS) entry which is preliminary data.</text>
</comment>
<keyword evidence="3 10" id="KW-0812">Transmembrane</keyword>
<evidence type="ECO:0000313" key="13">
    <source>
        <dbReference type="EMBL" id="RSK24585.1"/>
    </source>
</evidence>
<feature type="domain" description="P-type ATPase A" evidence="12">
    <location>
        <begin position="209"/>
        <end position="309"/>
    </location>
</feature>
<dbReference type="InterPro" id="IPR059000">
    <property type="entry name" value="ATPase_P-type_domA"/>
</dbReference>
<proteinExistence type="inferred from homology"/>
<dbReference type="RefSeq" id="WP_125433375.1">
    <property type="nucleotide sequence ID" value="NZ_RWIS01000016.1"/>
</dbReference>
<dbReference type="Gene3D" id="3.40.1110.10">
    <property type="entry name" value="Calcium-transporting ATPase, cytoplasmic domain N"/>
    <property type="match status" value="1"/>
</dbReference>
<dbReference type="SUPFAM" id="SSF81653">
    <property type="entry name" value="Calcium ATPase, transduction domain A"/>
    <property type="match status" value="1"/>
</dbReference>
<evidence type="ECO:0000256" key="7">
    <source>
        <dbReference type="ARBA" id="ARBA00023136"/>
    </source>
</evidence>
<evidence type="ECO:0000256" key="3">
    <source>
        <dbReference type="ARBA" id="ARBA00022692"/>
    </source>
</evidence>
<feature type="transmembrane region" description="Helical" evidence="10">
    <location>
        <begin position="360"/>
        <end position="381"/>
    </location>
</feature>
<dbReference type="EMBL" id="RWIS01000016">
    <property type="protein sequence ID" value="RSK24585.1"/>
    <property type="molecule type" value="Genomic_DNA"/>
</dbReference>
<dbReference type="InterPro" id="IPR036412">
    <property type="entry name" value="HAD-like_sf"/>
</dbReference>
<keyword evidence="6 10" id="KW-1133">Transmembrane helix</keyword>
<dbReference type="NCBIfam" id="TIGR01512">
    <property type="entry name" value="ATPase-IB2_Cd"/>
    <property type="match status" value="1"/>
</dbReference>
<dbReference type="SFLD" id="SFLDS00003">
    <property type="entry name" value="Haloacid_Dehalogenase"/>
    <property type="match status" value="1"/>
</dbReference>